<evidence type="ECO:0000313" key="2">
    <source>
        <dbReference type="EMBL" id="MBF9196102.1"/>
    </source>
</evidence>
<organism evidence="2 3">
    <name type="scientific">Microvirga terrestris</name>
    <dbReference type="NCBI Taxonomy" id="2791024"/>
    <lineage>
        <taxon>Bacteria</taxon>
        <taxon>Pseudomonadati</taxon>
        <taxon>Pseudomonadota</taxon>
        <taxon>Alphaproteobacteria</taxon>
        <taxon>Hyphomicrobiales</taxon>
        <taxon>Methylobacteriaceae</taxon>
        <taxon>Microvirga</taxon>
    </lineage>
</organism>
<accession>A0ABS0HRI9</accession>
<name>A0ABS0HRI9_9HYPH</name>
<proteinExistence type="predicted"/>
<feature type="region of interest" description="Disordered" evidence="1">
    <location>
        <begin position="1"/>
        <end position="37"/>
    </location>
</feature>
<dbReference type="RefSeq" id="WP_196263478.1">
    <property type="nucleotide sequence ID" value="NZ_JADQDN010000003.1"/>
</dbReference>
<keyword evidence="3" id="KW-1185">Reference proteome</keyword>
<reference evidence="2 3" key="1">
    <citation type="submission" date="2020-11" db="EMBL/GenBank/DDBJ databases">
        <authorList>
            <person name="Kim M.K."/>
        </authorList>
    </citation>
    <scope>NUCLEOTIDE SEQUENCE [LARGE SCALE GENOMIC DNA]</scope>
    <source>
        <strain evidence="2 3">BT290</strain>
    </source>
</reference>
<evidence type="ECO:0000256" key="1">
    <source>
        <dbReference type="SAM" id="MobiDB-lite"/>
    </source>
</evidence>
<protein>
    <recommendedName>
        <fullName evidence="4">DUF1376 domain-containing protein</fullName>
    </recommendedName>
</protein>
<evidence type="ECO:0000313" key="3">
    <source>
        <dbReference type="Proteomes" id="UP000611708"/>
    </source>
</evidence>
<comment type="caution">
    <text evidence="2">The sequence shown here is derived from an EMBL/GenBank/DDBJ whole genome shotgun (WGS) entry which is preliminary data.</text>
</comment>
<gene>
    <name evidence="2" type="ORF">I2H36_08625</name>
</gene>
<dbReference type="Proteomes" id="UP000611708">
    <property type="component" value="Unassembled WGS sequence"/>
</dbReference>
<dbReference type="EMBL" id="JADQDN010000003">
    <property type="protein sequence ID" value="MBF9196102.1"/>
    <property type="molecule type" value="Genomic_DNA"/>
</dbReference>
<evidence type="ECO:0008006" key="4">
    <source>
        <dbReference type="Google" id="ProtNLM"/>
    </source>
</evidence>
<sequence length="216" mass="24268">MVIIPMKERKTPASRKNSPPNSPETKKANLGLGPEDKVWTGDDGNLNPETLLWEHGWHPETPLAAILLAIIDAHPLSEGSSRIKRLEIAMEALTGVKRKRGADKIDDYDLLSVVARRYWAEWRAGNPNPAPDIIARSAFNELPPNDPRRRRASTLEAQVKRIADEFRSKRDLLLARVTLEDDWNSRDTARAVTRAVEALRALGIPVAEPQLRRTEP</sequence>
<feature type="compositionally biased region" description="Basic and acidic residues" evidence="1">
    <location>
        <begin position="1"/>
        <end position="11"/>
    </location>
</feature>